<evidence type="ECO:0000313" key="2">
    <source>
        <dbReference type="EMBL" id="QWG11034.1"/>
    </source>
</evidence>
<dbReference type="AlphaFoldDB" id="A0A975NAN0"/>
<evidence type="ECO:0000256" key="1">
    <source>
        <dbReference type="SAM" id="Phobius"/>
    </source>
</evidence>
<reference evidence="2" key="1">
    <citation type="submission" date="2021-06" db="EMBL/GenBank/DDBJ databases">
        <title>Bradyrhizobium sp. S2-20-1 Genome sequencing.</title>
        <authorList>
            <person name="Jin L."/>
        </authorList>
    </citation>
    <scope>NUCLEOTIDE SEQUENCE</scope>
    <source>
        <strain evidence="2">S2-20-1</strain>
    </source>
</reference>
<dbReference type="Proteomes" id="UP000680839">
    <property type="component" value="Chromosome"/>
</dbReference>
<gene>
    <name evidence="2" type="ORF">KMZ29_14730</name>
</gene>
<protein>
    <recommendedName>
        <fullName evidence="4">DUF4760 domain-containing protein</fullName>
    </recommendedName>
</protein>
<evidence type="ECO:0000313" key="3">
    <source>
        <dbReference type="Proteomes" id="UP000680839"/>
    </source>
</evidence>
<dbReference type="RefSeq" id="WP_215619945.1">
    <property type="nucleotide sequence ID" value="NZ_CP076134.1"/>
</dbReference>
<proteinExistence type="predicted"/>
<dbReference type="EMBL" id="CP076134">
    <property type="protein sequence ID" value="QWG11034.1"/>
    <property type="molecule type" value="Genomic_DNA"/>
</dbReference>
<keyword evidence="1" id="KW-0812">Transmembrane</keyword>
<sequence>MLIGLLGVWLGIFGPLPMGVSNWLHHWQSLIAATIASTIASIAAYVAFQNTSRSLVHAEGMEKNRRERKHAAVRAVLPLALSQVNSYAANSAQSLNELVSKCDGETLPHGTATDSLIQILAPEALETLTDFIEFTDRGSLEVLEATVAWIQIHESRMRSLVQDNTAPSTSRLVLRNELEGRIIDSASIYAGASIYYNYARRRETDLPILLTWDKVRDALRNMRFWAEEHPRLYEMIERREKVSSGPFQTLTGRPWWIR</sequence>
<keyword evidence="1" id="KW-0472">Membrane</keyword>
<name>A0A975NAN0_9BRAD</name>
<accession>A0A975NAN0</accession>
<evidence type="ECO:0008006" key="4">
    <source>
        <dbReference type="Google" id="ProtNLM"/>
    </source>
</evidence>
<keyword evidence="1" id="KW-1133">Transmembrane helix</keyword>
<feature type="transmembrane region" description="Helical" evidence="1">
    <location>
        <begin position="29"/>
        <end position="48"/>
    </location>
</feature>
<organism evidence="2 3">
    <name type="scientific">Bradyrhizobium sediminis</name>
    <dbReference type="NCBI Taxonomy" id="2840469"/>
    <lineage>
        <taxon>Bacteria</taxon>
        <taxon>Pseudomonadati</taxon>
        <taxon>Pseudomonadota</taxon>
        <taxon>Alphaproteobacteria</taxon>
        <taxon>Hyphomicrobiales</taxon>
        <taxon>Nitrobacteraceae</taxon>
        <taxon>Bradyrhizobium</taxon>
    </lineage>
</organism>